<sequence length="39" mass="4622">MPIAWNEPVSFLQRFAENVLYTYLLDMADVCNDPVMRMQ</sequence>
<organism evidence="1 2">
    <name type="scientific">Rotaria magnacalcarata</name>
    <dbReference type="NCBI Taxonomy" id="392030"/>
    <lineage>
        <taxon>Eukaryota</taxon>
        <taxon>Metazoa</taxon>
        <taxon>Spiralia</taxon>
        <taxon>Gnathifera</taxon>
        <taxon>Rotifera</taxon>
        <taxon>Eurotatoria</taxon>
        <taxon>Bdelloidea</taxon>
        <taxon>Philodinida</taxon>
        <taxon>Philodinidae</taxon>
        <taxon>Rotaria</taxon>
    </lineage>
</organism>
<accession>A0A8S2W4J3</accession>
<dbReference type="AlphaFoldDB" id="A0A8S2W4J3"/>
<evidence type="ECO:0000313" key="1">
    <source>
        <dbReference type="EMBL" id="CAF4430906.1"/>
    </source>
</evidence>
<proteinExistence type="predicted"/>
<reference evidence="1" key="1">
    <citation type="submission" date="2021-02" db="EMBL/GenBank/DDBJ databases">
        <authorList>
            <person name="Nowell W R."/>
        </authorList>
    </citation>
    <scope>NUCLEOTIDE SEQUENCE</scope>
</reference>
<protein>
    <submittedName>
        <fullName evidence="1">Uncharacterized protein</fullName>
    </submittedName>
</protein>
<name>A0A8S2W4J3_9BILA</name>
<gene>
    <name evidence="1" type="ORF">BYL167_LOCUS32897</name>
</gene>
<feature type="non-terminal residue" evidence="1">
    <location>
        <position position="39"/>
    </location>
</feature>
<comment type="caution">
    <text evidence="1">The sequence shown here is derived from an EMBL/GenBank/DDBJ whole genome shotgun (WGS) entry which is preliminary data.</text>
</comment>
<dbReference type="Pfam" id="PF01237">
    <property type="entry name" value="Oxysterol_BP"/>
    <property type="match status" value="1"/>
</dbReference>
<dbReference type="Proteomes" id="UP000681967">
    <property type="component" value="Unassembled WGS sequence"/>
</dbReference>
<dbReference type="GO" id="GO:0008289">
    <property type="term" value="F:lipid binding"/>
    <property type="evidence" value="ECO:0007669"/>
    <property type="project" value="InterPro"/>
</dbReference>
<dbReference type="SUPFAM" id="SSF144000">
    <property type="entry name" value="Oxysterol-binding protein-like"/>
    <property type="match status" value="1"/>
</dbReference>
<dbReference type="InterPro" id="IPR000648">
    <property type="entry name" value="Oxysterol-bd"/>
</dbReference>
<dbReference type="InterPro" id="IPR037239">
    <property type="entry name" value="OSBP_sf"/>
</dbReference>
<dbReference type="EMBL" id="CAJOBH010062285">
    <property type="protein sequence ID" value="CAF4430906.1"/>
    <property type="molecule type" value="Genomic_DNA"/>
</dbReference>
<evidence type="ECO:0000313" key="2">
    <source>
        <dbReference type="Proteomes" id="UP000681967"/>
    </source>
</evidence>